<evidence type="ECO:0000256" key="5">
    <source>
        <dbReference type="ARBA" id="ARBA00022485"/>
    </source>
</evidence>
<dbReference type="GO" id="GO:0006094">
    <property type="term" value="P:gluconeogenesis"/>
    <property type="evidence" value="ECO:0007669"/>
    <property type="project" value="UniProtKB-UniRule"/>
</dbReference>
<comment type="cofactor">
    <cofactor evidence="1 12">
        <name>[4Fe-4S] cluster</name>
        <dbReference type="ChEBI" id="CHEBI:49883"/>
    </cofactor>
</comment>
<dbReference type="AlphaFoldDB" id="A0A928KQM8"/>
<dbReference type="CDD" id="cd04903">
    <property type="entry name" value="ACT_LSD"/>
    <property type="match status" value="1"/>
</dbReference>
<dbReference type="PIRSF" id="PIRSF036692">
    <property type="entry name" value="SDH_B"/>
    <property type="match status" value="1"/>
</dbReference>
<dbReference type="SUPFAM" id="SSF55021">
    <property type="entry name" value="ACT-like"/>
    <property type="match status" value="1"/>
</dbReference>
<dbReference type="EMBL" id="SVNY01000001">
    <property type="protein sequence ID" value="MBE6832128.1"/>
    <property type="molecule type" value="Genomic_DNA"/>
</dbReference>
<dbReference type="InterPro" id="IPR002912">
    <property type="entry name" value="ACT_dom"/>
</dbReference>
<proteinExistence type="inferred from homology"/>
<name>A0A928KQM8_9FIRM</name>
<dbReference type="FunFam" id="3.30.70.260:FF:000008">
    <property type="entry name" value="D-3-phosphoglycerate dehydrogenase, chloroplastic"/>
    <property type="match status" value="1"/>
</dbReference>
<evidence type="ECO:0000256" key="10">
    <source>
        <dbReference type="ARBA" id="ARBA00049406"/>
    </source>
</evidence>
<sequence>MELSIFEVVGPIMIGSSSSHTAGAAKLARIAGMIVGEPYDRVSFGLHGSFAKTYRGHGTDRALVFGALGYHEDDERLPNAFQMAKQAGLSYDFYETELEGAHENTAVLSFFQGERLICRVIGSSIGGAQIIITQIDDFPTHFTAQSPALILSYQDRPGAISKLTGVLAEYGINIAVMKVSRLKKGGTALCTIETDEAIPEQAAEQLRIIPNVFQVRAINLFREEESPCTDPQKIC</sequence>
<dbReference type="NCBIfam" id="TIGR00719">
    <property type="entry name" value="sda_beta"/>
    <property type="match status" value="1"/>
</dbReference>
<keyword evidence="6 11" id="KW-0479">Metal-binding</keyword>
<dbReference type="Pfam" id="PF01842">
    <property type="entry name" value="ACT"/>
    <property type="match status" value="1"/>
</dbReference>
<feature type="domain" description="ACT" evidence="13">
    <location>
        <begin position="148"/>
        <end position="223"/>
    </location>
</feature>
<dbReference type="InterPro" id="IPR051318">
    <property type="entry name" value="Fe-S_L-Ser"/>
</dbReference>
<evidence type="ECO:0000256" key="6">
    <source>
        <dbReference type="ARBA" id="ARBA00022723"/>
    </source>
</evidence>
<dbReference type="GO" id="GO:0003941">
    <property type="term" value="F:L-serine ammonia-lyase activity"/>
    <property type="evidence" value="ECO:0007669"/>
    <property type="project" value="UniProtKB-UniRule"/>
</dbReference>
<evidence type="ECO:0000256" key="11">
    <source>
        <dbReference type="PIRNR" id="PIRNR036692"/>
    </source>
</evidence>
<dbReference type="GO" id="GO:0051539">
    <property type="term" value="F:4 iron, 4 sulfur cluster binding"/>
    <property type="evidence" value="ECO:0007669"/>
    <property type="project" value="UniProtKB-UniRule"/>
</dbReference>
<dbReference type="PANTHER" id="PTHR30182">
    <property type="entry name" value="L-SERINE DEHYDRATASE"/>
    <property type="match status" value="1"/>
</dbReference>
<evidence type="ECO:0000256" key="2">
    <source>
        <dbReference type="ARBA" id="ARBA00004742"/>
    </source>
</evidence>
<evidence type="ECO:0000256" key="9">
    <source>
        <dbReference type="ARBA" id="ARBA00023239"/>
    </source>
</evidence>
<evidence type="ECO:0000256" key="3">
    <source>
        <dbReference type="ARBA" id="ARBA00008636"/>
    </source>
</evidence>
<organism evidence="14 15">
    <name type="scientific">Faecalispora sporosphaeroides</name>
    <dbReference type="NCBI Taxonomy" id="1549"/>
    <lineage>
        <taxon>Bacteria</taxon>
        <taxon>Bacillati</taxon>
        <taxon>Bacillota</taxon>
        <taxon>Clostridia</taxon>
        <taxon>Eubacteriales</taxon>
        <taxon>Oscillospiraceae</taxon>
        <taxon>Faecalispora</taxon>
    </lineage>
</organism>
<dbReference type="SUPFAM" id="SSF143548">
    <property type="entry name" value="Serine metabolism enzymes domain"/>
    <property type="match status" value="1"/>
</dbReference>
<dbReference type="RefSeq" id="WP_326839696.1">
    <property type="nucleotide sequence ID" value="NZ_SVNY01000001.1"/>
</dbReference>
<comment type="pathway">
    <text evidence="2 11">Carbohydrate biosynthesis; gluconeogenesis.</text>
</comment>
<evidence type="ECO:0000256" key="4">
    <source>
        <dbReference type="ARBA" id="ARBA00022432"/>
    </source>
</evidence>
<evidence type="ECO:0000313" key="14">
    <source>
        <dbReference type="EMBL" id="MBE6832128.1"/>
    </source>
</evidence>
<keyword evidence="8 11" id="KW-0411">Iron-sulfur</keyword>
<keyword evidence="9 11" id="KW-0456">Lyase</keyword>
<dbReference type="PANTHER" id="PTHR30182:SF12">
    <property type="entry name" value="L-SERINE DEHYDRATASE, BETA CHAIN-RELATED"/>
    <property type="match status" value="1"/>
</dbReference>
<gene>
    <name evidence="14" type="primary">sdaAB</name>
    <name evidence="14" type="ORF">E7512_00845</name>
</gene>
<dbReference type="GO" id="GO:0046872">
    <property type="term" value="F:metal ion binding"/>
    <property type="evidence" value="ECO:0007669"/>
    <property type="project" value="UniProtKB-UniRule"/>
</dbReference>
<evidence type="ECO:0000256" key="12">
    <source>
        <dbReference type="RuleBase" id="RU366059"/>
    </source>
</evidence>
<comment type="catalytic activity">
    <reaction evidence="10 11 12">
        <text>L-serine = pyruvate + NH4(+)</text>
        <dbReference type="Rhea" id="RHEA:19169"/>
        <dbReference type="ChEBI" id="CHEBI:15361"/>
        <dbReference type="ChEBI" id="CHEBI:28938"/>
        <dbReference type="ChEBI" id="CHEBI:33384"/>
        <dbReference type="EC" id="4.3.1.17"/>
    </reaction>
</comment>
<protein>
    <recommendedName>
        <fullName evidence="11">L-serine deaminase</fullName>
    </recommendedName>
</protein>
<evidence type="ECO:0000313" key="15">
    <source>
        <dbReference type="Proteomes" id="UP000754750"/>
    </source>
</evidence>
<dbReference type="Gene3D" id="3.30.1330.90">
    <property type="entry name" value="D-3-phosphoglycerate dehydrogenase, domain 3"/>
    <property type="match status" value="1"/>
</dbReference>
<dbReference type="Gene3D" id="3.30.70.260">
    <property type="match status" value="1"/>
</dbReference>
<dbReference type="InterPro" id="IPR029009">
    <property type="entry name" value="ASB_dom_sf"/>
</dbReference>
<dbReference type="PROSITE" id="PS51671">
    <property type="entry name" value="ACT"/>
    <property type="match status" value="1"/>
</dbReference>
<reference evidence="14" key="1">
    <citation type="submission" date="2019-04" db="EMBL/GenBank/DDBJ databases">
        <title>Evolution of Biomass-Degrading Anaerobic Consortia Revealed by Metagenomics.</title>
        <authorList>
            <person name="Peng X."/>
        </authorList>
    </citation>
    <scope>NUCLEOTIDE SEQUENCE</scope>
    <source>
        <strain evidence="14">SIG551</strain>
    </source>
</reference>
<accession>A0A928KQM8</accession>
<evidence type="ECO:0000256" key="7">
    <source>
        <dbReference type="ARBA" id="ARBA00023004"/>
    </source>
</evidence>
<dbReference type="InterPro" id="IPR005131">
    <property type="entry name" value="Ser_deHydtase_bsu"/>
</dbReference>
<keyword evidence="4 11" id="KW-0312">Gluconeogenesis</keyword>
<evidence type="ECO:0000259" key="13">
    <source>
        <dbReference type="PROSITE" id="PS51671"/>
    </source>
</evidence>
<evidence type="ECO:0000256" key="1">
    <source>
        <dbReference type="ARBA" id="ARBA00001966"/>
    </source>
</evidence>
<keyword evidence="7 11" id="KW-0408">Iron</keyword>
<dbReference type="Proteomes" id="UP000754750">
    <property type="component" value="Unassembled WGS sequence"/>
</dbReference>
<dbReference type="InterPro" id="IPR004643">
    <property type="entry name" value="Fe-S_L-Ser_bsu"/>
</dbReference>
<dbReference type="Pfam" id="PF03315">
    <property type="entry name" value="SDH_beta"/>
    <property type="match status" value="1"/>
</dbReference>
<evidence type="ECO:0000256" key="8">
    <source>
        <dbReference type="ARBA" id="ARBA00023014"/>
    </source>
</evidence>
<dbReference type="InterPro" id="IPR045865">
    <property type="entry name" value="ACT-like_dom_sf"/>
</dbReference>
<comment type="similarity">
    <text evidence="3 11 12">Belongs to the iron-sulfur dependent L-serine dehydratase family.</text>
</comment>
<comment type="caution">
    <text evidence="14">The sequence shown here is derived from an EMBL/GenBank/DDBJ whole genome shotgun (WGS) entry which is preliminary data.</text>
</comment>
<keyword evidence="5 11" id="KW-0004">4Fe-4S</keyword>